<accession>A0A080M4B4</accession>
<dbReference type="SUPFAM" id="SSF56672">
    <property type="entry name" value="DNA/RNA polymerases"/>
    <property type="match status" value="1"/>
</dbReference>
<evidence type="ECO:0000313" key="2">
    <source>
        <dbReference type="EMBL" id="KFB76122.1"/>
    </source>
</evidence>
<dbReference type="InterPro" id="IPR051083">
    <property type="entry name" value="GrpII_Intron_Splice-Mob/Def"/>
</dbReference>
<reference evidence="2" key="1">
    <citation type="submission" date="2014-02" db="EMBL/GenBank/DDBJ databases">
        <title>Expanding our view of genomic diversity in Candidatus Accumulibacter clades.</title>
        <authorList>
            <person name="Skennerton C.T."/>
            <person name="Barr J.J."/>
            <person name="Slater F.R."/>
            <person name="Bond P.L."/>
            <person name="Tyson G.W."/>
        </authorList>
    </citation>
    <scope>NUCLEOTIDE SEQUENCE [LARGE SCALE GENOMIC DNA]</scope>
</reference>
<dbReference type="Proteomes" id="UP000021315">
    <property type="component" value="Unassembled WGS sequence"/>
</dbReference>
<proteinExistence type="inferred from homology"/>
<sequence length="78" mass="8994">MSLTESIQTQAMSVDALPEYLRHHWPEIREQLETGRYRPQPVKRVEIDKADGKKRPLGIPTVLDRFIQQAIAQVVSVQ</sequence>
<dbReference type="InterPro" id="IPR043502">
    <property type="entry name" value="DNA/RNA_pol_sf"/>
</dbReference>
<comment type="caution">
    <text evidence="2">The sequence shown here is derived from an EMBL/GenBank/DDBJ whole genome shotgun (WGS) entry which is preliminary data.</text>
</comment>
<dbReference type="PANTHER" id="PTHR34047">
    <property type="entry name" value="NUCLEAR INTRON MATURASE 1, MITOCHONDRIAL-RELATED"/>
    <property type="match status" value="1"/>
</dbReference>
<dbReference type="PANTHER" id="PTHR34047:SF8">
    <property type="entry name" value="PROTEIN YKFC"/>
    <property type="match status" value="1"/>
</dbReference>
<protein>
    <submittedName>
        <fullName evidence="2">Group II intron-encoded protein LtrA</fullName>
    </submittedName>
</protein>
<gene>
    <name evidence="2" type="primary">ltrA_3</name>
    <name evidence="2" type="ORF">AW06_002790</name>
</gene>
<comment type="similarity">
    <text evidence="1">Belongs to the bacterial reverse transcriptase family.</text>
</comment>
<keyword evidence="3" id="KW-1185">Reference proteome</keyword>
<name>A0A080M4B4_9PROT</name>
<dbReference type="STRING" id="1453999.AW06_002790"/>
<dbReference type="EMBL" id="JDST02000063">
    <property type="protein sequence ID" value="KFB76122.1"/>
    <property type="molecule type" value="Genomic_DNA"/>
</dbReference>
<evidence type="ECO:0000256" key="1">
    <source>
        <dbReference type="ARBA" id="ARBA00034120"/>
    </source>
</evidence>
<organism evidence="2 3">
    <name type="scientific">Candidatus Accumulibacter cognatus</name>
    <dbReference type="NCBI Taxonomy" id="2954383"/>
    <lineage>
        <taxon>Bacteria</taxon>
        <taxon>Pseudomonadati</taxon>
        <taxon>Pseudomonadota</taxon>
        <taxon>Betaproteobacteria</taxon>
        <taxon>Candidatus Accumulibacter</taxon>
    </lineage>
</organism>
<dbReference type="RefSeq" id="WP_273704641.1">
    <property type="nucleotide sequence ID" value="NZ_JDST02000063.1"/>
</dbReference>
<dbReference type="AlphaFoldDB" id="A0A080M4B4"/>
<evidence type="ECO:0000313" key="3">
    <source>
        <dbReference type="Proteomes" id="UP000021315"/>
    </source>
</evidence>